<evidence type="ECO:0000256" key="1">
    <source>
        <dbReference type="ARBA" id="ARBA00023015"/>
    </source>
</evidence>
<dbReference type="InterPro" id="IPR009057">
    <property type="entry name" value="Homeodomain-like_sf"/>
</dbReference>
<dbReference type="SMART" id="SM00342">
    <property type="entry name" value="HTH_ARAC"/>
    <property type="match status" value="1"/>
</dbReference>
<dbReference type="GO" id="GO:0003700">
    <property type="term" value="F:DNA-binding transcription factor activity"/>
    <property type="evidence" value="ECO:0007669"/>
    <property type="project" value="InterPro"/>
</dbReference>
<feature type="domain" description="HTH araC/xylS-type" evidence="5">
    <location>
        <begin position="665"/>
        <end position="764"/>
    </location>
</feature>
<protein>
    <submittedName>
        <fullName evidence="6">Helix-turn-helix domain-containing protein</fullName>
    </submittedName>
</protein>
<dbReference type="SUPFAM" id="SSF46689">
    <property type="entry name" value="Homeodomain-like"/>
    <property type="match status" value="1"/>
</dbReference>
<comment type="caution">
    <text evidence="6">The sequence shown here is derived from an EMBL/GenBank/DDBJ whole genome shotgun (WGS) entry which is preliminary data.</text>
</comment>
<evidence type="ECO:0000259" key="5">
    <source>
        <dbReference type="PROSITE" id="PS01124"/>
    </source>
</evidence>
<keyword evidence="1" id="KW-0805">Transcription regulation</keyword>
<evidence type="ECO:0000256" key="3">
    <source>
        <dbReference type="ARBA" id="ARBA00023163"/>
    </source>
</evidence>
<dbReference type="PANTHER" id="PTHR43280">
    <property type="entry name" value="ARAC-FAMILY TRANSCRIPTIONAL REGULATOR"/>
    <property type="match status" value="1"/>
</dbReference>
<dbReference type="GO" id="GO:0043565">
    <property type="term" value="F:sequence-specific DNA binding"/>
    <property type="evidence" value="ECO:0007669"/>
    <property type="project" value="InterPro"/>
</dbReference>
<dbReference type="RefSeq" id="WP_190921227.1">
    <property type="nucleotide sequence ID" value="NZ_JACXIZ010000054.1"/>
</dbReference>
<dbReference type="Gene3D" id="1.10.10.60">
    <property type="entry name" value="Homeodomain-like"/>
    <property type="match status" value="2"/>
</dbReference>
<keyword evidence="2" id="KW-0238">DNA-binding</keyword>
<dbReference type="AlphaFoldDB" id="A0A927BWF5"/>
<evidence type="ECO:0000256" key="2">
    <source>
        <dbReference type="ARBA" id="ARBA00023125"/>
    </source>
</evidence>
<sequence length="769" mass="88189">MRLSTMFKRYLVSYFIVLLLPCAAGYFLYATSIDVAEKKSVENSLLFLNQSKQMIDVRLTELDALSKQLSMDRDMLLLMDEQTNNPEIEEDRTYEMWNVSKELAQYRRTNDFLDRFFVFLHNHQVVLEPNHAFFRPRDFYAIQYGSEQGYLQWEQWLRRSHEFDFLPLSHLTGDTRQEEAVSLTQSLPFDHMGNPKGTLVITIEKSKIGQYLDDFVTQYEGDALVVHPNGQVIYQNGSSFAAKLADSAALPSGLAGDRSRIYQDHLLLAVRSELTNWQYIASIPLRSIQQEASIIRTTTIVYMSAALLLGLGFIALFAYRNSRPISRLLALVQEHPVADRQVGRDDFEFLSANIQQLVERNARLRTDLQEQWPLVRDGYIKRLLVGNLQSLAEFEAISGQLGLDASAAGVAALVHLKGYAELEEGEAVNELEVGRLLVRQELQAEAQQPAITDWEPDKVAVILQMKASDHPSEWKKELEKRLESLSQRLHDKYGMSIAVGCGTNFRALNEASQSLGEALEALEFGSAVRPYAPIWYEEGAKKNELYYYPLELEQRLFKSLQTGYLDESKRILHYIMQRNFNQSALSDEMKRQLLEELRTTLRRLLDRYREKDGEKEKLAAIEMALATIHHGMPAAQLQQELDRLVTDICSLVLLQKDAEKDELVQCIVQQLECEYHDPDFTLFRLTEHVKKTEKYMSSLFKKQTGETITEYLERLRIDKATELLLEGQATIDEIAGLTGYNSAHSFRRAFKRVKGVSPSVFRDEGRSGE</sequence>
<organism evidence="6 7">
    <name type="scientific">Paenibacillus sabuli</name>
    <dbReference type="NCBI Taxonomy" id="2772509"/>
    <lineage>
        <taxon>Bacteria</taxon>
        <taxon>Bacillati</taxon>
        <taxon>Bacillota</taxon>
        <taxon>Bacilli</taxon>
        <taxon>Bacillales</taxon>
        <taxon>Paenibacillaceae</taxon>
        <taxon>Paenibacillus</taxon>
    </lineage>
</organism>
<name>A0A927BWF5_9BACL</name>
<evidence type="ECO:0000313" key="7">
    <source>
        <dbReference type="Proteomes" id="UP000621560"/>
    </source>
</evidence>
<feature type="transmembrane region" description="Helical" evidence="4">
    <location>
        <begin position="300"/>
        <end position="319"/>
    </location>
</feature>
<feature type="transmembrane region" description="Helical" evidence="4">
    <location>
        <begin position="12"/>
        <end position="29"/>
    </location>
</feature>
<dbReference type="EMBL" id="JACXIZ010000054">
    <property type="protein sequence ID" value="MBD2848128.1"/>
    <property type="molecule type" value="Genomic_DNA"/>
</dbReference>
<dbReference type="PROSITE" id="PS01124">
    <property type="entry name" value="HTH_ARAC_FAMILY_2"/>
    <property type="match status" value="1"/>
</dbReference>
<accession>A0A927BWF5</accession>
<dbReference type="InterPro" id="IPR018060">
    <property type="entry name" value="HTH_AraC"/>
</dbReference>
<keyword evidence="7" id="KW-1185">Reference proteome</keyword>
<gene>
    <name evidence="6" type="ORF">IDH44_23265</name>
</gene>
<keyword evidence="4" id="KW-0812">Transmembrane</keyword>
<keyword evidence="3" id="KW-0804">Transcription</keyword>
<proteinExistence type="predicted"/>
<reference evidence="6" key="1">
    <citation type="submission" date="2020-09" db="EMBL/GenBank/DDBJ databases">
        <title>A novel bacterium of genus Paenibacillus, isolated from South China Sea.</title>
        <authorList>
            <person name="Huang H."/>
            <person name="Mo K."/>
            <person name="Hu Y."/>
        </authorList>
    </citation>
    <scope>NUCLEOTIDE SEQUENCE</scope>
    <source>
        <strain evidence="6">IB182496</strain>
    </source>
</reference>
<keyword evidence="4" id="KW-0472">Membrane</keyword>
<keyword evidence="4" id="KW-1133">Transmembrane helix</keyword>
<dbReference type="Pfam" id="PF12833">
    <property type="entry name" value="HTH_18"/>
    <property type="match status" value="1"/>
</dbReference>
<dbReference type="Proteomes" id="UP000621560">
    <property type="component" value="Unassembled WGS sequence"/>
</dbReference>
<dbReference type="InterPro" id="IPR041522">
    <property type="entry name" value="CdaR_GGDEF"/>
</dbReference>
<dbReference type="PANTHER" id="PTHR43280:SF28">
    <property type="entry name" value="HTH-TYPE TRANSCRIPTIONAL ACTIVATOR RHAS"/>
    <property type="match status" value="1"/>
</dbReference>
<dbReference type="Pfam" id="PF17853">
    <property type="entry name" value="GGDEF_2"/>
    <property type="match status" value="1"/>
</dbReference>
<evidence type="ECO:0000256" key="4">
    <source>
        <dbReference type="SAM" id="Phobius"/>
    </source>
</evidence>
<evidence type="ECO:0000313" key="6">
    <source>
        <dbReference type="EMBL" id="MBD2848128.1"/>
    </source>
</evidence>